<comment type="caution">
    <text evidence="1">The sequence shown here is derived from an EMBL/GenBank/DDBJ whole genome shotgun (WGS) entry which is preliminary data.</text>
</comment>
<keyword evidence="2" id="KW-1185">Reference proteome</keyword>
<sequence>MEAIVSRAMSHTIDLLDVLLLVLITVHLVVSPYTKVEESFNLHAIHDLLIHGQDLHAYDHFEFPGVVPRTFIGALVVSLLAKAFQVLTPLPSKLALQYISRGILGVINWASLVYLRRTVFKVFGKTTALWFALLQYTQFHIPYYASRTLPNMFAFPLTMVATSFYIAAKPSRAISLLAFTTIVFRAELLILTATIAGSSLLYKQISLGSTIFAGSIGVIFGIAASGLVDSYFWDFPLVPEFYGFYFNAIKGQSVQWGTEPWYTYFSLHLPKLLLNPVTIPLIFVGLSVEWRRLGKLLAPYVAFVGVYSLQPHKEWRFIVYVVPVLVLTAATGATWISNRMRKRAVFLAIALAIVASAAGTLMMSAGMLAVSSTNYPGGHAVAALHESLDELAGAKAAVGDALGNVTVHFDVPVCMSGATLFTFTRDNVVYDRTEDVEELKSAVDDISVIVTFEKRPPTVFGRAQEWVEMGTVKAFGGLALPWRQHGLSFWKENSLWWHDVVRLEERVFIFARRAL</sequence>
<reference evidence="2" key="1">
    <citation type="journal article" date="2024" name="Front. Bioeng. Biotechnol.">
        <title>Genome-scale model development and genomic sequencing of the oleaginous clade Lipomyces.</title>
        <authorList>
            <person name="Czajka J.J."/>
            <person name="Han Y."/>
            <person name="Kim J."/>
            <person name="Mondo S.J."/>
            <person name="Hofstad B.A."/>
            <person name="Robles A."/>
            <person name="Haridas S."/>
            <person name="Riley R."/>
            <person name="LaButti K."/>
            <person name="Pangilinan J."/>
            <person name="Andreopoulos W."/>
            <person name="Lipzen A."/>
            <person name="Yan J."/>
            <person name="Wang M."/>
            <person name="Ng V."/>
            <person name="Grigoriev I.V."/>
            <person name="Spatafora J.W."/>
            <person name="Magnuson J.K."/>
            <person name="Baker S.E."/>
            <person name="Pomraning K.R."/>
        </authorList>
    </citation>
    <scope>NUCLEOTIDE SEQUENCE [LARGE SCALE GENOMIC DNA]</scope>
    <source>
        <strain evidence="2">CBS 10300</strain>
    </source>
</reference>
<accession>A0ACC3TYD1</accession>
<evidence type="ECO:0000313" key="2">
    <source>
        <dbReference type="Proteomes" id="UP001489719"/>
    </source>
</evidence>
<dbReference type="EMBL" id="MU970037">
    <property type="protein sequence ID" value="KAK9325976.1"/>
    <property type="molecule type" value="Genomic_DNA"/>
</dbReference>
<proteinExistence type="predicted"/>
<protein>
    <submittedName>
        <fullName evidence="1">Alg9-like mannosyltransferase family-domain-containing protein</fullName>
    </submittedName>
</protein>
<name>A0ACC3TYD1_9ASCO</name>
<organism evidence="1 2">
    <name type="scientific">Lipomyces orientalis</name>
    <dbReference type="NCBI Taxonomy" id="1233043"/>
    <lineage>
        <taxon>Eukaryota</taxon>
        <taxon>Fungi</taxon>
        <taxon>Dikarya</taxon>
        <taxon>Ascomycota</taxon>
        <taxon>Saccharomycotina</taxon>
        <taxon>Lipomycetes</taxon>
        <taxon>Lipomycetales</taxon>
        <taxon>Lipomycetaceae</taxon>
        <taxon>Lipomyces</taxon>
    </lineage>
</organism>
<evidence type="ECO:0000313" key="1">
    <source>
        <dbReference type="EMBL" id="KAK9325976.1"/>
    </source>
</evidence>
<dbReference type="Proteomes" id="UP001489719">
    <property type="component" value="Unassembled WGS sequence"/>
</dbReference>
<gene>
    <name evidence="1" type="ORF">V1517DRAFT_128799</name>
</gene>